<keyword evidence="2" id="KW-1185">Reference proteome</keyword>
<accession>A0A3N2PSA9</accession>
<reference evidence="1 2" key="1">
    <citation type="journal article" date="2018" name="Mol. Ecol.">
        <title>The obligate alkalophilic soda-lake fungus Sodiomyces alkalinus has shifted to a protein diet.</title>
        <authorList>
            <person name="Grum-Grzhimaylo A.A."/>
            <person name="Falkoski D.L."/>
            <person name="van den Heuvel J."/>
            <person name="Valero-Jimenez C.A."/>
            <person name="Min B."/>
            <person name="Choi I.G."/>
            <person name="Lipzen A."/>
            <person name="Daum C.G."/>
            <person name="Aanen D.K."/>
            <person name="Tsang A."/>
            <person name="Henrissat B."/>
            <person name="Bilanenko E.N."/>
            <person name="de Vries R.P."/>
            <person name="van Kan J.A.L."/>
            <person name="Grigoriev I.V."/>
            <person name="Debets A.J.M."/>
        </authorList>
    </citation>
    <scope>NUCLEOTIDE SEQUENCE [LARGE SCALE GENOMIC DNA]</scope>
    <source>
        <strain evidence="1 2">F11</strain>
    </source>
</reference>
<dbReference type="Proteomes" id="UP000272025">
    <property type="component" value="Unassembled WGS sequence"/>
</dbReference>
<protein>
    <submittedName>
        <fullName evidence="1">Uncharacterized protein</fullName>
    </submittedName>
</protein>
<evidence type="ECO:0000313" key="1">
    <source>
        <dbReference type="EMBL" id="ROT37385.1"/>
    </source>
</evidence>
<sequence>MRRLGIRGQWSTFTFLLWRDSSQQQTSHFSPFGLPGKGYIHKRCTHLTCLAPGLNLGAGGGWVCPSTVCSCLCWDGTRCYNGDTVVSNSGARNEHSIALLEVTSRHATSIFFFFLFFGAEL</sequence>
<dbReference type="RefSeq" id="XP_028465191.1">
    <property type="nucleotide sequence ID" value="XM_028607163.1"/>
</dbReference>
<proteinExistence type="predicted"/>
<dbReference type="AlphaFoldDB" id="A0A3N2PSA9"/>
<name>A0A3N2PSA9_SODAK</name>
<dbReference type="GeneID" id="39575641"/>
<organism evidence="1 2">
    <name type="scientific">Sodiomyces alkalinus (strain CBS 110278 / VKM F-3762 / F11)</name>
    <name type="common">Alkaliphilic filamentous fungus</name>
    <dbReference type="NCBI Taxonomy" id="1314773"/>
    <lineage>
        <taxon>Eukaryota</taxon>
        <taxon>Fungi</taxon>
        <taxon>Dikarya</taxon>
        <taxon>Ascomycota</taxon>
        <taxon>Pezizomycotina</taxon>
        <taxon>Sordariomycetes</taxon>
        <taxon>Hypocreomycetidae</taxon>
        <taxon>Glomerellales</taxon>
        <taxon>Plectosphaerellaceae</taxon>
        <taxon>Sodiomyces</taxon>
    </lineage>
</organism>
<evidence type="ECO:0000313" key="2">
    <source>
        <dbReference type="Proteomes" id="UP000272025"/>
    </source>
</evidence>
<gene>
    <name evidence="1" type="ORF">SODALDRAFT_195409</name>
</gene>
<dbReference type="EMBL" id="ML119057">
    <property type="protein sequence ID" value="ROT37385.1"/>
    <property type="molecule type" value="Genomic_DNA"/>
</dbReference>